<keyword evidence="1" id="KW-0472">Membrane</keyword>
<evidence type="ECO:0000313" key="2">
    <source>
        <dbReference type="EMBL" id="TYS70444.1"/>
    </source>
</evidence>
<keyword evidence="1" id="KW-1133">Transmembrane helix</keyword>
<evidence type="ECO:0000256" key="1">
    <source>
        <dbReference type="SAM" id="Phobius"/>
    </source>
</evidence>
<feature type="transmembrane region" description="Helical" evidence="1">
    <location>
        <begin position="6"/>
        <end position="25"/>
    </location>
</feature>
<dbReference type="RefSeq" id="WP_148986348.1">
    <property type="nucleotide sequence ID" value="NZ_VTEV01000001.1"/>
</dbReference>
<organism evidence="2 3">
    <name type="scientific">Sutcliffiella horikoshii</name>
    <dbReference type="NCBI Taxonomy" id="79883"/>
    <lineage>
        <taxon>Bacteria</taxon>
        <taxon>Bacillati</taxon>
        <taxon>Bacillota</taxon>
        <taxon>Bacilli</taxon>
        <taxon>Bacillales</taxon>
        <taxon>Bacillaceae</taxon>
        <taxon>Sutcliffiella</taxon>
    </lineage>
</organism>
<evidence type="ECO:0000313" key="3">
    <source>
        <dbReference type="Proteomes" id="UP000322524"/>
    </source>
</evidence>
<keyword evidence="1" id="KW-0812">Transmembrane</keyword>
<dbReference type="EMBL" id="VTEV01000001">
    <property type="protein sequence ID" value="TYS70444.1"/>
    <property type="molecule type" value="Genomic_DNA"/>
</dbReference>
<accession>A0A5D4T8L6</accession>
<reference evidence="2 3" key="1">
    <citation type="submission" date="2019-08" db="EMBL/GenBank/DDBJ databases">
        <title>Bacillus genomes from the desert of Cuatro Cienegas, Coahuila.</title>
        <authorList>
            <person name="Olmedo-Alvarez G."/>
        </authorList>
    </citation>
    <scope>NUCLEOTIDE SEQUENCE [LARGE SCALE GENOMIC DNA]</scope>
    <source>
        <strain evidence="2 3">CH28_1T</strain>
    </source>
</reference>
<feature type="transmembrane region" description="Helical" evidence="1">
    <location>
        <begin position="45"/>
        <end position="62"/>
    </location>
</feature>
<sequence>MSPMTIIIINLVIFIGIIFSVLFLFSKGIKRVGITSSVKNNSWILGGYIIILLFSMVIYFLMPEAEYLEWKGKAEDENGFLLYERLMNKEEIEESYLFSKETYDLSEKLLEIRSQDNYFQEYMIMYEKTPDLEGEIEVKLYKGILTVEQFDLSEELPLPSIKYSNGILEVEHPAYFEKSMAYTAPEFPFSQFSGQRSTMQGYGHSSSNAIIYVRVPEDIEVTWNEEFMIIPEVK</sequence>
<dbReference type="AlphaFoldDB" id="A0A5D4T8L6"/>
<dbReference type="Proteomes" id="UP000322524">
    <property type="component" value="Unassembled WGS sequence"/>
</dbReference>
<protein>
    <submittedName>
        <fullName evidence="2">Uncharacterized protein</fullName>
    </submittedName>
</protein>
<dbReference type="OrthoDB" id="2873259at2"/>
<proteinExistence type="predicted"/>
<comment type="caution">
    <text evidence="2">The sequence shown here is derived from an EMBL/GenBank/DDBJ whole genome shotgun (WGS) entry which is preliminary data.</text>
</comment>
<gene>
    <name evidence="2" type="ORF">FZC76_00670</name>
</gene>
<name>A0A5D4T8L6_9BACI</name>